<keyword evidence="2" id="KW-0472">Membrane</keyword>
<dbReference type="InterPro" id="IPR052026">
    <property type="entry name" value="ExeA_AAA_ATPase_DNA-bind"/>
</dbReference>
<evidence type="ECO:0000259" key="4">
    <source>
        <dbReference type="Pfam" id="PF13401"/>
    </source>
</evidence>
<keyword evidence="2" id="KW-1133">Transmembrane helix</keyword>
<keyword evidence="2" id="KW-0812">Transmembrane</keyword>
<name>A0A917K0S3_9GAMM</name>
<organism evidence="5 6">
    <name type="scientific">Shewanella gelidii</name>
    <dbReference type="NCBI Taxonomy" id="1642821"/>
    <lineage>
        <taxon>Bacteria</taxon>
        <taxon>Pseudomonadati</taxon>
        <taxon>Pseudomonadota</taxon>
        <taxon>Gammaproteobacteria</taxon>
        <taxon>Alteromonadales</taxon>
        <taxon>Shewanellaceae</taxon>
        <taxon>Shewanella</taxon>
    </lineage>
</organism>
<dbReference type="Proteomes" id="UP000613743">
    <property type="component" value="Unassembled WGS sequence"/>
</dbReference>
<keyword evidence="6" id="KW-1185">Reference proteome</keyword>
<dbReference type="GO" id="GO:0042834">
    <property type="term" value="F:peptidoglycan binding"/>
    <property type="evidence" value="ECO:0007669"/>
    <property type="project" value="InterPro"/>
</dbReference>
<dbReference type="SUPFAM" id="SSF52540">
    <property type="entry name" value="P-loop containing nucleoside triphosphate hydrolases"/>
    <property type="match status" value="1"/>
</dbReference>
<feature type="domain" description="SPOR" evidence="3">
    <location>
        <begin position="426"/>
        <end position="496"/>
    </location>
</feature>
<sequence>MEDNNLALLPSQESLLQRLLHIASYSEQLKVVCGPSGSGKSSVVTALVNELDEFNSALVVCPLNADDAEIRRKVLVQLLHDPLFDDEVSLAETMLRVSDGLTKPIHIVIDDAHFMSSGLWAECLVLSQVQCAGKPISITLTADADYVLPLMNQLASGSKELILPIAIDSLSLAEREGLYFGLLSRTEASLFLPRDIVKRQLESQQGTPQEVVNLLELALHGEQKKATKPVKMILSLALMAVLISVGLYYGLSVSGGDPERRQVVFAATKKSSGDLLATYGRKLLDNYWLERHETALLQSKNKVTQSKSSADKLGVSLIVTKPLRLKHSVTSPAEESQSNNEIQPNLVAETAIDETIPDLTAQDVTSEQLLDAKAVLSTRVARTSSPPAKDLRASIEHAQEHQSDPKANVARQLQSQLSPKESVSYQEYTLQLAKLSQKKSLDSVLRVIKGQPDIFVLRQKGYYVVTLGNYKTRAEAEAGMRRITKVSASLQPWLRKWEEIQQIELQNHYPNNEIGK</sequence>
<dbReference type="EMBL" id="BMPZ01000014">
    <property type="protein sequence ID" value="GGI92525.1"/>
    <property type="molecule type" value="Genomic_DNA"/>
</dbReference>
<dbReference type="AlphaFoldDB" id="A0A917K0S3"/>
<accession>A0A917K0S3</accession>
<evidence type="ECO:0000313" key="5">
    <source>
        <dbReference type="EMBL" id="GGI92525.1"/>
    </source>
</evidence>
<feature type="region of interest" description="Disordered" evidence="1">
    <location>
        <begin position="381"/>
        <end position="415"/>
    </location>
</feature>
<dbReference type="Gene3D" id="3.30.70.1070">
    <property type="entry name" value="Sporulation related repeat"/>
    <property type="match status" value="1"/>
</dbReference>
<protein>
    <submittedName>
        <fullName evidence="5">ATPase AAA</fullName>
    </submittedName>
</protein>
<dbReference type="Gene3D" id="3.40.50.300">
    <property type="entry name" value="P-loop containing nucleotide triphosphate hydrolases"/>
    <property type="match status" value="1"/>
</dbReference>
<reference evidence="5" key="2">
    <citation type="submission" date="2020-09" db="EMBL/GenBank/DDBJ databases">
        <authorList>
            <person name="Sun Q."/>
            <person name="Ohkuma M."/>
        </authorList>
    </citation>
    <scope>NUCLEOTIDE SEQUENCE</scope>
    <source>
        <strain evidence="5">JCM 30804</strain>
    </source>
</reference>
<dbReference type="InterPro" id="IPR007730">
    <property type="entry name" value="SPOR-like_dom"/>
</dbReference>
<feature type="compositionally biased region" description="Basic and acidic residues" evidence="1">
    <location>
        <begin position="389"/>
        <end position="404"/>
    </location>
</feature>
<evidence type="ECO:0000256" key="1">
    <source>
        <dbReference type="SAM" id="MobiDB-lite"/>
    </source>
</evidence>
<feature type="transmembrane region" description="Helical" evidence="2">
    <location>
        <begin position="232"/>
        <end position="251"/>
    </location>
</feature>
<gene>
    <name evidence="5" type="primary">damX</name>
    <name evidence="5" type="ORF">GCM10009332_32230</name>
</gene>
<evidence type="ECO:0000259" key="3">
    <source>
        <dbReference type="Pfam" id="PF05036"/>
    </source>
</evidence>
<evidence type="ECO:0000313" key="6">
    <source>
        <dbReference type="Proteomes" id="UP000613743"/>
    </source>
</evidence>
<dbReference type="PANTHER" id="PTHR35894:SF5">
    <property type="entry name" value="MU-LIKE PROPHAGE FLUMU DNA TRANSPOSITION PROTEIN B"/>
    <property type="match status" value="1"/>
</dbReference>
<comment type="caution">
    <text evidence="5">The sequence shown here is derived from an EMBL/GenBank/DDBJ whole genome shotgun (WGS) entry which is preliminary data.</text>
</comment>
<dbReference type="PANTHER" id="PTHR35894">
    <property type="entry name" value="GENERAL SECRETION PATHWAY PROTEIN A-RELATED"/>
    <property type="match status" value="1"/>
</dbReference>
<dbReference type="InterPro" id="IPR027417">
    <property type="entry name" value="P-loop_NTPase"/>
</dbReference>
<reference evidence="5" key="1">
    <citation type="journal article" date="2014" name="Int. J. Syst. Evol. Microbiol.">
        <title>Complete genome sequence of Corynebacterium casei LMG S-19264T (=DSM 44701T), isolated from a smear-ripened cheese.</title>
        <authorList>
            <consortium name="US DOE Joint Genome Institute (JGI-PGF)"/>
            <person name="Walter F."/>
            <person name="Albersmeier A."/>
            <person name="Kalinowski J."/>
            <person name="Ruckert C."/>
        </authorList>
    </citation>
    <scope>NUCLEOTIDE SEQUENCE</scope>
    <source>
        <strain evidence="5">JCM 30804</strain>
    </source>
</reference>
<evidence type="ECO:0000256" key="2">
    <source>
        <dbReference type="SAM" id="Phobius"/>
    </source>
</evidence>
<dbReference type="InterPro" id="IPR036680">
    <property type="entry name" value="SPOR-like_sf"/>
</dbReference>
<dbReference type="GO" id="GO:0016887">
    <property type="term" value="F:ATP hydrolysis activity"/>
    <property type="evidence" value="ECO:0007669"/>
    <property type="project" value="InterPro"/>
</dbReference>
<dbReference type="Pfam" id="PF13401">
    <property type="entry name" value="AAA_22"/>
    <property type="match status" value="1"/>
</dbReference>
<feature type="domain" description="ORC1/DEAH AAA+ ATPase" evidence="4">
    <location>
        <begin position="27"/>
        <end position="141"/>
    </location>
</feature>
<dbReference type="RefSeq" id="WP_188922880.1">
    <property type="nucleotide sequence ID" value="NZ_BMPZ01000014.1"/>
</dbReference>
<proteinExistence type="predicted"/>
<dbReference type="InterPro" id="IPR049945">
    <property type="entry name" value="AAA_22"/>
</dbReference>
<dbReference type="Pfam" id="PF05036">
    <property type="entry name" value="SPOR"/>
    <property type="match status" value="1"/>
</dbReference>